<dbReference type="InterPro" id="IPR045298">
    <property type="entry name" value="Complex1_LYR_LYRM7"/>
</dbReference>
<evidence type="ECO:0000256" key="3">
    <source>
        <dbReference type="ARBA" id="ARBA00011589"/>
    </source>
</evidence>
<dbReference type="AlphaFoldDB" id="A0A4P9Y6S0"/>
<accession>A0A4P9Y6S0</accession>
<keyword evidence="5" id="KW-0809">Transit peptide</keyword>
<evidence type="ECO:0000256" key="6">
    <source>
        <dbReference type="ARBA" id="ARBA00023128"/>
    </source>
</evidence>
<evidence type="ECO:0000256" key="5">
    <source>
        <dbReference type="ARBA" id="ARBA00022946"/>
    </source>
</evidence>
<keyword evidence="7" id="KW-0143">Chaperone</keyword>
<dbReference type="GO" id="GO:0044183">
    <property type="term" value="F:protein folding chaperone"/>
    <property type="evidence" value="ECO:0007669"/>
    <property type="project" value="TreeGrafter"/>
</dbReference>
<sequence length="129" mass="14400">MTSQSARRVFKTLLRTEEKVFAKDLQTLKAAKVRTREAFRAPLPSSTLEDKQAAVAHARSVVHFLLQNVAQATRIPPKEEGNVLEDRYKIHIDPHRHELGDNETIRAGRKNKKTPSPCNSSKSSSGQGS</sequence>
<dbReference type="GO" id="GO:0005759">
    <property type="term" value="C:mitochondrial matrix"/>
    <property type="evidence" value="ECO:0007669"/>
    <property type="project" value="UniProtKB-SubCell"/>
</dbReference>
<evidence type="ECO:0000313" key="11">
    <source>
        <dbReference type="Proteomes" id="UP000267251"/>
    </source>
</evidence>
<feature type="compositionally biased region" description="Basic and acidic residues" evidence="9">
    <location>
        <begin position="94"/>
        <end position="106"/>
    </location>
</feature>
<evidence type="ECO:0000256" key="1">
    <source>
        <dbReference type="ARBA" id="ARBA00004305"/>
    </source>
</evidence>
<dbReference type="EMBL" id="KZ987826">
    <property type="protein sequence ID" value="RKP14502.1"/>
    <property type="molecule type" value="Genomic_DNA"/>
</dbReference>
<evidence type="ECO:0000256" key="9">
    <source>
        <dbReference type="SAM" id="MobiDB-lite"/>
    </source>
</evidence>
<dbReference type="GO" id="GO:0034551">
    <property type="term" value="P:mitochondrial respiratory chain complex III assembly"/>
    <property type="evidence" value="ECO:0007669"/>
    <property type="project" value="InterPro"/>
</dbReference>
<evidence type="ECO:0000256" key="8">
    <source>
        <dbReference type="ARBA" id="ARBA00025268"/>
    </source>
</evidence>
<reference evidence="11" key="1">
    <citation type="journal article" date="2018" name="Nat. Microbiol.">
        <title>Leveraging single-cell genomics to expand the fungal tree of life.</title>
        <authorList>
            <person name="Ahrendt S.R."/>
            <person name="Quandt C.A."/>
            <person name="Ciobanu D."/>
            <person name="Clum A."/>
            <person name="Salamov A."/>
            <person name="Andreopoulos B."/>
            <person name="Cheng J.F."/>
            <person name="Woyke T."/>
            <person name="Pelin A."/>
            <person name="Henrissat B."/>
            <person name="Reynolds N.K."/>
            <person name="Benny G.L."/>
            <person name="Smith M.E."/>
            <person name="James T.Y."/>
            <person name="Grigoriev I.V."/>
        </authorList>
    </citation>
    <scope>NUCLEOTIDE SEQUENCE [LARGE SCALE GENOMIC DNA]</scope>
</reference>
<evidence type="ECO:0000256" key="7">
    <source>
        <dbReference type="ARBA" id="ARBA00023186"/>
    </source>
</evidence>
<dbReference type="Proteomes" id="UP000267251">
    <property type="component" value="Unassembled WGS sequence"/>
</dbReference>
<name>A0A4P9Y6S0_9FUNG</name>
<comment type="similarity">
    <text evidence="2">Belongs to the complex I LYR family. MZM1 subfamily.</text>
</comment>
<proteinExistence type="inferred from homology"/>
<organism evidence="10 11">
    <name type="scientific">Piptocephalis cylindrospora</name>
    <dbReference type="NCBI Taxonomy" id="1907219"/>
    <lineage>
        <taxon>Eukaryota</taxon>
        <taxon>Fungi</taxon>
        <taxon>Fungi incertae sedis</taxon>
        <taxon>Zoopagomycota</taxon>
        <taxon>Zoopagomycotina</taxon>
        <taxon>Zoopagomycetes</taxon>
        <taxon>Zoopagales</taxon>
        <taxon>Piptocephalidaceae</taxon>
        <taxon>Piptocephalis</taxon>
    </lineage>
</organism>
<comment type="subcellular location">
    <subcellularLocation>
        <location evidence="1">Mitochondrion matrix</location>
    </subcellularLocation>
</comment>
<dbReference type="CDD" id="cd20267">
    <property type="entry name" value="Complex1_LYR_LYRM7"/>
    <property type="match status" value="1"/>
</dbReference>
<dbReference type="OrthoDB" id="529194at2759"/>
<feature type="region of interest" description="Disordered" evidence="9">
    <location>
        <begin position="94"/>
        <end position="129"/>
    </location>
</feature>
<evidence type="ECO:0000256" key="2">
    <source>
        <dbReference type="ARBA" id="ARBA00009949"/>
    </source>
</evidence>
<evidence type="ECO:0000313" key="10">
    <source>
        <dbReference type="EMBL" id="RKP14502.1"/>
    </source>
</evidence>
<gene>
    <name evidence="10" type="ORF">BJ684DRAFT_19094</name>
</gene>
<keyword evidence="6" id="KW-0496">Mitochondrion</keyword>
<feature type="compositionally biased region" description="Low complexity" evidence="9">
    <location>
        <begin position="114"/>
        <end position="129"/>
    </location>
</feature>
<protein>
    <recommendedName>
        <fullName evidence="4">Mitochondrial zinc maintenance protein 1, mitochondrial</fullName>
    </recommendedName>
</protein>
<dbReference type="InterPro" id="IPR050435">
    <property type="entry name" value="MZM1/LYRM7"/>
</dbReference>
<dbReference type="PANTHER" id="PTHR46749:SF1">
    <property type="entry name" value="COMPLEX III ASSEMBLY FACTOR LYRM7"/>
    <property type="match status" value="1"/>
</dbReference>
<evidence type="ECO:0000256" key="4">
    <source>
        <dbReference type="ARBA" id="ARBA00015108"/>
    </source>
</evidence>
<dbReference type="PANTHER" id="PTHR46749">
    <property type="entry name" value="COMPLEX III ASSEMBLY FACTOR LYRM7"/>
    <property type="match status" value="1"/>
</dbReference>
<keyword evidence="11" id="KW-1185">Reference proteome</keyword>
<comment type="subunit">
    <text evidence="3">Interacts with RIP1.</text>
</comment>
<comment type="function">
    <text evidence="8">Assembly factor required for Rieske Fe-S protein RIP1 incorporation into the cytochrome b-c1 (CIII) complex. Functions as a chaperone, binding to this subunit within the mitochondrial matrix and stabilizing it prior to its translocation and insertion into the late CIII dimeric intermediate within the mitochondrial inner membrane. Modulates the mitochondrial matrix zinc pool.</text>
</comment>